<comment type="caution">
    <text evidence="8">The sequence shown here is derived from an EMBL/GenBank/DDBJ whole genome shotgun (WGS) entry which is preliminary data.</text>
</comment>
<evidence type="ECO:0000256" key="2">
    <source>
        <dbReference type="ARBA" id="ARBA00006680"/>
    </source>
</evidence>
<evidence type="ECO:0000256" key="6">
    <source>
        <dbReference type="ARBA" id="ARBA00031720"/>
    </source>
</evidence>
<keyword evidence="9" id="KW-1185">Reference proteome</keyword>
<evidence type="ECO:0000256" key="4">
    <source>
        <dbReference type="ARBA" id="ARBA00022884"/>
    </source>
</evidence>
<dbReference type="Proteomes" id="UP001254165">
    <property type="component" value="Unassembled WGS sequence"/>
</dbReference>
<dbReference type="PANTHER" id="PTHR38007:SF1">
    <property type="entry name" value="CRISPR SYSTEM CMS PROTEIN CSM5"/>
    <property type="match status" value="1"/>
</dbReference>
<accession>A0ABU3NP36</accession>
<gene>
    <name evidence="8" type="primary">csm5</name>
    <name evidence="8" type="ORF">QYE77_10060</name>
</gene>
<evidence type="ECO:0000256" key="3">
    <source>
        <dbReference type="ARBA" id="ARBA00016113"/>
    </source>
</evidence>
<keyword evidence="5" id="KW-0051">Antiviral defense</keyword>
<name>A0ABU3NP36_9CHLR</name>
<evidence type="ECO:0000313" key="8">
    <source>
        <dbReference type="EMBL" id="MDT8898614.1"/>
    </source>
</evidence>
<dbReference type="PANTHER" id="PTHR38007">
    <property type="entry name" value="CRISPR SYSTEM CMS PROTEIN CSM5"/>
    <property type="match status" value="1"/>
</dbReference>
<evidence type="ECO:0000313" key="9">
    <source>
        <dbReference type="Proteomes" id="UP001254165"/>
    </source>
</evidence>
<reference evidence="8 9" key="1">
    <citation type="submission" date="2023-07" db="EMBL/GenBank/DDBJ databases">
        <title>Novel species of Thermanaerothrix with wide hydrolytic capabilities.</title>
        <authorList>
            <person name="Zayulina K.S."/>
            <person name="Podosokorskaya O.A."/>
            <person name="Elcheninov A.G."/>
        </authorList>
    </citation>
    <scope>NUCLEOTIDE SEQUENCE [LARGE SCALE GENOMIC DNA]</scope>
    <source>
        <strain evidence="8 9">4228-RoL</strain>
    </source>
</reference>
<protein>
    <recommendedName>
        <fullName evidence="3">CRISPR system Cms protein Csm5</fullName>
    </recommendedName>
    <alternativeName>
        <fullName evidence="6">CRISPR type III A-associated protein Csm5</fullName>
    </alternativeName>
</protein>
<evidence type="ECO:0000259" key="7">
    <source>
        <dbReference type="Pfam" id="PF03787"/>
    </source>
</evidence>
<comment type="similarity">
    <text evidence="2">Belongs to the CRISPR-associated Csm5 family.</text>
</comment>
<dbReference type="InterPro" id="IPR005537">
    <property type="entry name" value="RAMP_III_fam"/>
</dbReference>
<dbReference type="Pfam" id="PF03787">
    <property type="entry name" value="RAMPs"/>
    <property type="match status" value="1"/>
</dbReference>
<evidence type="ECO:0000256" key="5">
    <source>
        <dbReference type="ARBA" id="ARBA00023118"/>
    </source>
</evidence>
<proteinExistence type="inferred from homology"/>
<dbReference type="InterPro" id="IPR010173">
    <property type="entry name" value="CRISPR-assoc_Csm5"/>
</dbReference>
<evidence type="ECO:0000256" key="1">
    <source>
        <dbReference type="ARBA" id="ARBA00003088"/>
    </source>
</evidence>
<comment type="function">
    <text evidence="1">This subunit might be involved in maturation of a crRNA intermediate to its mature form.</text>
</comment>
<keyword evidence="4" id="KW-0694">RNA-binding</keyword>
<dbReference type="NCBIfam" id="TIGR01899">
    <property type="entry name" value="cas_TM1807_csm5"/>
    <property type="match status" value="1"/>
</dbReference>
<sequence length="373" mass="42731">MADYALYRLKISLLTPLHIGNGRELMHEYDYALYKGATWRLNEAALLEAQNVEDPLLADKLAQTPPAQLLKDTDFDPQNPYFRYVIRGLPRSRAEGAVVREQLKDPFDRLYLPGSSLKGALRTALAWYAWGERKLRPDLARLGRDRRFAAQGYEHDLFGPDSNHDALRALIISDSQPLPVNDRLFLANVRVLNRGGSLGSPIEVEAVRADTTFEAILKLDLALFSEWARRHKLNLSGEEWLRNLAQVVQTHSQERIRREKAWFASIPNGTRLHQFYARLEMSQVPENAFLLQLGWGTGWEDKTFGTRLSNDGQFMERLIQQYKLARGRRKPGDPFPKSRRVIMVYQHDSSGKVTGEQPALPLGWLLVEMEKVK</sequence>
<dbReference type="RefSeq" id="WP_315625277.1">
    <property type="nucleotide sequence ID" value="NZ_JAUHMF010000002.1"/>
</dbReference>
<dbReference type="EMBL" id="JAUHMF010000002">
    <property type="protein sequence ID" value="MDT8898614.1"/>
    <property type="molecule type" value="Genomic_DNA"/>
</dbReference>
<organism evidence="8 9">
    <name type="scientific">Thermanaerothrix solaris</name>
    <dbReference type="NCBI Taxonomy" id="3058434"/>
    <lineage>
        <taxon>Bacteria</taxon>
        <taxon>Bacillati</taxon>
        <taxon>Chloroflexota</taxon>
        <taxon>Anaerolineae</taxon>
        <taxon>Anaerolineales</taxon>
        <taxon>Anaerolineaceae</taxon>
        <taxon>Thermanaerothrix</taxon>
    </lineage>
</organism>
<feature type="domain" description="CRISPR type III-associated protein" evidence="7">
    <location>
        <begin position="10"/>
        <end position="213"/>
    </location>
</feature>